<dbReference type="InterPro" id="IPR050639">
    <property type="entry name" value="SSR_resolvase"/>
</dbReference>
<proteinExistence type="predicted"/>
<dbReference type="EMBL" id="POSM01000043">
    <property type="protein sequence ID" value="PNH97301.1"/>
    <property type="molecule type" value="Genomic_DNA"/>
</dbReference>
<dbReference type="Proteomes" id="UP000236547">
    <property type="component" value="Unassembled WGS sequence"/>
</dbReference>
<evidence type="ECO:0000313" key="6">
    <source>
        <dbReference type="Proteomes" id="UP000236547"/>
    </source>
</evidence>
<gene>
    <name evidence="5" type="ORF">C1O25_20295</name>
</gene>
<dbReference type="Pfam" id="PF00239">
    <property type="entry name" value="Resolvase"/>
    <property type="match status" value="1"/>
</dbReference>
<protein>
    <submittedName>
        <fullName evidence="5">Recombinase family protein</fullName>
    </submittedName>
</protein>
<evidence type="ECO:0000256" key="3">
    <source>
        <dbReference type="SAM" id="Coils"/>
    </source>
</evidence>
<dbReference type="SMART" id="SM00857">
    <property type="entry name" value="Resolvase"/>
    <property type="match status" value="1"/>
</dbReference>
<dbReference type="Pfam" id="PF13408">
    <property type="entry name" value="Zn_ribbon_recom"/>
    <property type="match status" value="1"/>
</dbReference>
<dbReference type="Gene3D" id="3.90.1750.20">
    <property type="entry name" value="Putative Large Serine Recombinase, Chain B, Domain 2"/>
    <property type="match status" value="1"/>
</dbReference>
<dbReference type="InterPro" id="IPR036162">
    <property type="entry name" value="Resolvase-like_N_sf"/>
</dbReference>
<dbReference type="Pfam" id="PF07508">
    <property type="entry name" value="Recombinase"/>
    <property type="match status" value="1"/>
</dbReference>
<keyword evidence="2" id="KW-0233">DNA recombination</keyword>
<evidence type="ECO:0000256" key="2">
    <source>
        <dbReference type="ARBA" id="ARBA00023172"/>
    </source>
</evidence>
<dbReference type="PANTHER" id="PTHR30461:SF2">
    <property type="entry name" value="SERINE RECOMBINASE PINE-RELATED"/>
    <property type="match status" value="1"/>
</dbReference>
<feature type="coiled-coil region" evidence="3">
    <location>
        <begin position="364"/>
        <end position="434"/>
    </location>
</feature>
<evidence type="ECO:0000256" key="1">
    <source>
        <dbReference type="ARBA" id="ARBA00023125"/>
    </source>
</evidence>
<evidence type="ECO:0000259" key="4">
    <source>
        <dbReference type="SMART" id="SM00857"/>
    </source>
</evidence>
<dbReference type="InterPro" id="IPR006119">
    <property type="entry name" value="Resolv_N"/>
</dbReference>
<dbReference type="PANTHER" id="PTHR30461">
    <property type="entry name" value="DNA-INVERTASE FROM LAMBDOID PROPHAGE"/>
    <property type="match status" value="1"/>
</dbReference>
<accession>A0ABX4W6Z1</accession>
<dbReference type="Gene3D" id="3.40.50.1390">
    <property type="entry name" value="Resolvase, N-terminal catalytic domain"/>
    <property type="match status" value="1"/>
</dbReference>
<comment type="caution">
    <text evidence="5">The sequence shown here is derived from an EMBL/GenBank/DDBJ whole genome shotgun (WGS) entry which is preliminary data.</text>
</comment>
<name>A0ABX4W6Z1_VIBDI</name>
<keyword evidence="6" id="KW-1185">Reference proteome</keyword>
<organism evidence="5 6">
    <name type="scientific">Vibrio diazotrophicus</name>
    <dbReference type="NCBI Taxonomy" id="685"/>
    <lineage>
        <taxon>Bacteria</taxon>
        <taxon>Pseudomonadati</taxon>
        <taxon>Pseudomonadota</taxon>
        <taxon>Gammaproteobacteria</taxon>
        <taxon>Vibrionales</taxon>
        <taxon>Vibrionaceae</taxon>
        <taxon>Vibrio</taxon>
    </lineage>
</organism>
<evidence type="ECO:0000313" key="5">
    <source>
        <dbReference type="EMBL" id="PNH97301.1"/>
    </source>
</evidence>
<dbReference type="CDD" id="cd00338">
    <property type="entry name" value="Ser_Recombinase"/>
    <property type="match status" value="1"/>
</dbReference>
<sequence>MVSSNRSSTNIPKIYSYSRVSTLEQKKGSGVAMQINEGVLNKLSKEHNLPIARETYQDLGKSAYKGEHLKHELGVFLEAVKNGTVATGSILVVYSLDRLSRLEIGHAKQTYLDLTNNGVSVYAIVDNHLYRAHNAADDIIATITFERAHNESKNKSSRVRDAAKEGLKKWKATGEAQSSLGRVPFWIDQPTNKFNRNADGVRKAIELYLGGVGCLKIKQHLDEHYPYEAVRKKGRRTSRTDQWDFTAINQVFTKPSLIGEKHITVDGVKHKLENYYPALIDVQTFQKLKQVKKLKGGRATENPVNHLLKGLLKCGVCGGSMVLIDKGRGNSAINYVCTSAAKGNHPRENYSAQMLELVTLYLCRDQYLKQANNADEKAEQIARLQQSKEDLQVDLRELQNRYKKNGRVSYLDLIDHKESELEEVEAELTELQSFDSEQAFDVLANDVYTDEVMNNFNHADRHEIRQHLVSVIDDITIIRDVHQSKFTKIGTVNCITIAIKFRNGQTRFLVANPFRYLDDEKLYTPVAISSNNDQTDLAAQPNFHKNLLNKLQNADLLRKLYPSKGTFKWKDKTIYHGVVINLTIDEGQQIKAQKSRIKKDTESKLRTWMNLMPLDTNN</sequence>
<dbReference type="InterPro" id="IPR025827">
    <property type="entry name" value="Zn_ribbon_recom_dom"/>
</dbReference>
<reference evidence="5 6" key="1">
    <citation type="submission" date="2018-01" db="EMBL/GenBank/DDBJ databases">
        <title>Draft genome sequences of six Vibrio diazotrophicus strains isolated from deep-sea sediments of the Baltic Sea.</title>
        <authorList>
            <person name="Castillo D."/>
            <person name="Vandieken V."/>
            <person name="Chiang O."/>
            <person name="Middelboe M."/>
        </authorList>
    </citation>
    <scope>NUCLEOTIDE SEQUENCE [LARGE SCALE GENOMIC DNA]</scope>
    <source>
        <strain evidence="5 6">65.10M</strain>
    </source>
</reference>
<feature type="domain" description="Resolvase/invertase-type recombinase catalytic" evidence="4">
    <location>
        <begin position="14"/>
        <end position="168"/>
    </location>
</feature>
<dbReference type="InterPro" id="IPR011109">
    <property type="entry name" value="DNA_bind_recombinase_dom"/>
</dbReference>
<dbReference type="InterPro" id="IPR038109">
    <property type="entry name" value="DNA_bind_recomb_sf"/>
</dbReference>
<keyword evidence="1" id="KW-0238">DNA-binding</keyword>
<dbReference type="SUPFAM" id="SSF53041">
    <property type="entry name" value="Resolvase-like"/>
    <property type="match status" value="1"/>
</dbReference>
<keyword evidence="3" id="KW-0175">Coiled coil</keyword>